<name>A0A5C6UZX5_9FLAO</name>
<feature type="binding site" evidence="2">
    <location>
        <position position="337"/>
    </location>
    <ligand>
        <name>Zn(2+)</name>
        <dbReference type="ChEBI" id="CHEBI:29105"/>
        <note>catalytic</note>
    </ligand>
</feature>
<dbReference type="InterPro" id="IPR027268">
    <property type="entry name" value="Peptidase_M4/M1_CTD_sf"/>
</dbReference>
<gene>
    <name evidence="5" type="ORF">FRX97_09055</name>
</gene>
<proteinExistence type="predicted"/>
<feature type="active site" description="Proton acceptor" evidence="1">
    <location>
        <position position="338"/>
    </location>
</feature>
<dbReference type="AlphaFoldDB" id="A0A5C6UZX5"/>
<dbReference type="PANTHER" id="PTHR45726:SF3">
    <property type="entry name" value="LEUKOTRIENE A-4 HYDROLASE"/>
    <property type="match status" value="1"/>
</dbReference>
<comment type="cofactor">
    <cofactor evidence="2">
        <name>Zn(2+)</name>
        <dbReference type="ChEBI" id="CHEBI:29105"/>
    </cofactor>
    <text evidence="2">Binds 1 zinc ion per subunit.</text>
</comment>
<dbReference type="InterPro" id="IPR014782">
    <property type="entry name" value="Peptidase_M1_dom"/>
</dbReference>
<evidence type="ECO:0000256" key="2">
    <source>
        <dbReference type="PIRSR" id="PIRSR634015-3"/>
    </source>
</evidence>
<dbReference type="EMBL" id="VORB01000007">
    <property type="protein sequence ID" value="TXC78469.1"/>
    <property type="molecule type" value="Genomic_DNA"/>
</dbReference>
<dbReference type="PANTHER" id="PTHR45726">
    <property type="entry name" value="LEUKOTRIENE A-4 HYDROLASE"/>
    <property type="match status" value="1"/>
</dbReference>
<keyword evidence="6" id="KW-1185">Reference proteome</keyword>
<feature type="domain" description="Peptidase M1 membrane alanine aminopeptidase" evidence="4">
    <location>
        <begin position="284"/>
        <end position="479"/>
    </location>
</feature>
<reference evidence="5 6" key="1">
    <citation type="submission" date="2019-08" db="EMBL/GenBank/DDBJ databases">
        <title>Genome of Luteibaculum oceani JCM 18817.</title>
        <authorList>
            <person name="Bowman J.P."/>
        </authorList>
    </citation>
    <scope>NUCLEOTIDE SEQUENCE [LARGE SCALE GENOMIC DNA]</scope>
    <source>
        <strain evidence="5 6">JCM 18817</strain>
    </source>
</reference>
<dbReference type="SUPFAM" id="SSF55486">
    <property type="entry name" value="Metalloproteases ('zincins'), catalytic domain"/>
    <property type="match status" value="1"/>
</dbReference>
<dbReference type="Pfam" id="PF01433">
    <property type="entry name" value="Peptidase_M1"/>
    <property type="match status" value="1"/>
</dbReference>
<dbReference type="GO" id="GO:0008270">
    <property type="term" value="F:zinc ion binding"/>
    <property type="evidence" value="ECO:0007669"/>
    <property type="project" value="InterPro"/>
</dbReference>
<dbReference type="InterPro" id="IPR034015">
    <property type="entry name" value="M1_LTA4H"/>
</dbReference>
<evidence type="ECO:0000313" key="6">
    <source>
        <dbReference type="Proteomes" id="UP000321168"/>
    </source>
</evidence>
<dbReference type="Proteomes" id="UP000321168">
    <property type="component" value="Unassembled WGS sequence"/>
</dbReference>
<dbReference type="CDD" id="cd09604">
    <property type="entry name" value="M1_APN_like"/>
    <property type="match status" value="1"/>
</dbReference>
<dbReference type="GO" id="GO:0008237">
    <property type="term" value="F:metallopeptidase activity"/>
    <property type="evidence" value="ECO:0007669"/>
    <property type="project" value="InterPro"/>
</dbReference>
<evidence type="ECO:0000256" key="1">
    <source>
        <dbReference type="PIRSR" id="PIRSR634015-1"/>
    </source>
</evidence>
<keyword evidence="2" id="KW-0862">Zinc</keyword>
<feature type="signal peptide" evidence="3">
    <location>
        <begin position="1"/>
        <end position="19"/>
    </location>
</feature>
<feature type="binding site" evidence="2">
    <location>
        <position position="360"/>
    </location>
    <ligand>
        <name>Zn(2+)</name>
        <dbReference type="ChEBI" id="CHEBI:29105"/>
        <note>catalytic</note>
    </ligand>
</feature>
<sequence length="613" mass="70592">MKNLLSLVFVCLISLAVSGQTCYWQQHVKYDMDVVLNEKNHQLSGEQVIDYTNNSPDTINEVFYHLYFNAFQPGSMMDVRSRTIEDPDPRVNDRIAHLDETEIGFQKVLSLFVDGKPAKYQTLGTILQVLLPKPILPGKTAQLKMEFLSQVPVQIRRSGRDNKEGISYSMTQWYPKLAEYDKHGWHPNPYVGREFYGIWGDFDVSITANKNLVIGGTGSLKAKTENKNNTTTWHFEAENVHDFAWAGDFDYIHDTKEGPNGLKIHFYYENEEDLIENWTWVQDKTVELFKIMNSTFGPYPYKSYSILQGGDGGMEYPQATLITGERSKNSLLGVIVHEVIHSWYQMILGTNESLYPWMDEGFTTFASGIVMDQLLERKTFNPHTRSIGGYVRLVESGKQEPLSTHADFFHTNFAYGVSSYSKGSIFLWQLNYMLGDEVFFPAMRSYYNQWKFKHPTDKDFIRVMEKKSGVNLDWYLESWVYTNNTIDYGVKNVEKQTGGSLITLEKVGEMAMPIDVKITLNSGKELFYHISNYHLFSGKGVKRKFMHPEAQILNSIDQSLNPWPWTHPEYQFTVKHNPEDIKIIEIDPFQGTADVDRSNNIYTKKPGVAFKGN</sequence>
<dbReference type="OrthoDB" id="9814383at2"/>
<keyword evidence="3" id="KW-0732">Signal</keyword>
<evidence type="ECO:0000313" key="5">
    <source>
        <dbReference type="EMBL" id="TXC78469.1"/>
    </source>
</evidence>
<organism evidence="5 6">
    <name type="scientific">Luteibaculum oceani</name>
    <dbReference type="NCBI Taxonomy" id="1294296"/>
    <lineage>
        <taxon>Bacteria</taxon>
        <taxon>Pseudomonadati</taxon>
        <taxon>Bacteroidota</taxon>
        <taxon>Flavobacteriia</taxon>
        <taxon>Flavobacteriales</taxon>
        <taxon>Luteibaculaceae</taxon>
        <taxon>Luteibaculum</taxon>
    </lineage>
</organism>
<protein>
    <submittedName>
        <fullName evidence="5">M1 family metallopeptidase</fullName>
    </submittedName>
</protein>
<dbReference type="RefSeq" id="WP_147014891.1">
    <property type="nucleotide sequence ID" value="NZ_VORB01000007.1"/>
</dbReference>
<evidence type="ECO:0000259" key="4">
    <source>
        <dbReference type="Pfam" id="PF01433"/>
    </source>
</evidence>
<comment type="caution">
    <text evidence="5">The sequence shown here is derived from an EMBL/GenBank/DDBJ whole genome shotgun (WGS) entry which is preliminary data.</text>
</comment>
<feature type="chain" id="PRO_5023092947" evidence="3">
    <location>
        <begin position="20"/>
        <end position="613"/>
    </location>
</feature>
<accession>A0A5C6UZX5</accession>
<feature type="binding site" evidence="2">
    <location>
        <position position="341"/>
    </location>
    <ligand>
        <name>Zn(2+)</name>
        <dbReference type="ChEBI" id="CHEBI:29105"/>
        <note>catalytic</note>
    </ligand>
</feature>
<dbReference type="Gene3D" id="1.10.390.10">
    <property type="entry name" value="Neutral Protease Domain 2"/>
    <property type="match status" value="1"/>
</dbReference>
<keyword evidence="2" id="KW-0479">Metal-binding</keyword>
<evidence type="ECO:0000256" key="3">
    <source>
        <dbReference type="SAM" id="SignalP"/>
    </source>
</evidence>
<feature type="active site" description="Proton donor" evidence="1">
    <location>
        <position position="420"/>
    </location>
</feature>